<keyword evidence="4" id="KW-0411">Iron-sulfur</keyword>
<dbReference type="GO" id="GO:0003824">
    <property type="term" value="F:catalytic activity"/>
    <property type="evidence" value="ECO:0007669"/>
    <property type="project" value="InterPro"/>
</dbReference>
<protein>
    <submittedName>
        <fullName evidence="6">Deoxyribonuclease Pyrimidine dimer</fullName>
    </submittedName>
</protein>
<evidence type="ECO:0000256" key="1">
    <source>
        <dbReference type="ARBA" id="ARBA00022485"/>
    </source>
</evidence>
<sequence>MRRFVGGEIMLSIEKLYQILYQNMGPQYWWPAETPIEMMLGAILVQNTNWNNADIALSRLKEETSFNAQTILKMPLESLQQVIRSSGFYKNKAKAIQALLLWLNQHHFDYSSIAKLYGDSLRKELLTIRGIGEETADVLIVYIFKGKEFIPDSYTRRIFRKLGYQHTESYHKLKQELTLPESFSNQDANEFHALLDNFGKNYFNGKGKQRYTFLDTYFKK</sequence>
<comment type="caution">
    <text evidence="6">The sequence shown here is derived from an EMBL/GenBank/DDBJ whole genome shotgun (WGS) entry which is preliminary data.</text>
</comment>
<dbReference type="Pfam" id="PF00730">
    <property type="entry name" value="HhH-GPD"/>
    <property type="match status" value="1"/>
</dbReference>
<dbReference type="PANTHER" id="PTHR10359">
    <property type="entry name" value="A/G-SPECIFIC ADENINE GLYCOSYLASE/ENDONUCLEASE III"/>
    <property type="match status" value="1"/>
</dbReference>
<accession>W1WXZ5</accession>
<evidence type="ECO:0000259" key="5">
    <source>
        <dbReference type="SMART" id="SM00478"/>
    </source>
</evidence>
<dbReference type="PIRSF" id="PIRSF001435">
    <property type="entry name" value="Nth"/>
    <property type="match status" value="1"/>
</dbReference>
<evidence type="ECO:0000313" key="6">
    <source>
        <dbReference type="EMBL" id="ETJ21965.1"/>
    </source>
</evidence>
<dbReference type="AlphaFoldDB" id="W1WXZ5"/>
<proteinExistence type="predicted"/>
<gene>
    <name evidence="6" type="ORF">Q604_UNBC18300G0003</name>
</gene>
<dbReference type="InterPro" id="IPR003265">
    <property type="entry name" value="HhH-GPD_domain"/>
</dbReference>
<dbReference type="EMBL" id="AZMM01018300">
    <property type="protein sequence ID" value="ETJ21965.1"/>
    <property type="molecule type" value="Genomic_DNA"/>
</dbReference>
<evidence type="ECO:0000256" key="3">
    <source>
        <dbReference type="ARBA" id="ARBA00023004"/>
    </source>
</evidence>
<keyword evidence="1" id="KW-0004">4Fe-4S</keyword>
<dbReference type="Gene3D" id="1.10.340.30">
    <property type="entry name" value="Hypothetical protein, domain 2"/>
    <property type="match status" value="1"/>
</dbReference>
<name>W1WXZ5_9ZZZZ</name>
<evidence type="ECO:0000256" key="4">
    <source>
        <dbReference type="ARBA" id="ARBA00023014"/>
    </source>
</evidence>
<reference evidence="6" key="1">
    <citation type="submission" date="2013-12" db="EMBL/GenBank/DDBJ databases">
        <title>A Varibaculum cambriense genome reconstructed from a premature infant gut community with otherwise low bacterial novelty that shifts toward anaerobic metabolism during the third week of life.</title>
        <authorList>
            <person name="Brown C.T."/>
            <person name="Sharon I."/>
            <person name="Thomas B.C."/>
            <person name="Castelle C.J."/>
            <person name="Morowitz M.J."/>
            <person name="Banfield J.F."/>
        </authorList>
    </citation>
    <scope>NUCLEOTIDE SEQUENCE</scope>
</reference>
<dbReference type="SMART" id="SM00478">
    <property type="entry name" value="ENDO3c"/>
    <property type="match status" value="1"/>
</dbReference>
<evidence type="ECO:0000256" key="2">
    <source>
        <dbReference type="ARBA" id="ARBA00022723"/>
    </source>
</evidence>
<keyword evidence="2" id="KW-0479">Metal-binding</keyword>
<dbReference type="CDD" id="cd00056">
    <property type="entry name" value="ENDO3c"/>
    <property type="match status" value="1"/>
</dbReference>
<dbReference type="GO" id="GO:0051539">
    <property type="term" value="F:4 iron, 4 sulfur cluster binding"/>
    <property type="evidence" value="ECO:0007669"/>
    <property type="project" value="UniProtKB-KW"/>
</dbReference>
<dbReference type="GO" id="GO:0046872">
    <property type="term" value="F:metal ion binding"/>
    <property type="evidence" value="ECO:0007669"/>
    <property type="project" value="UniProtKB-KW"/>
</dbReference>
<feature type="domain" description="HhH-GPD" evidence="5">
    <location>
        <begin position="44"/>
        <end position="201"/>
    </location>
</feature>
<dbReference type="InterPro" id="IPR011257">
    <property type="entry name" value="DNA_glycosylase"/>
</dbReference>
<dbReference type="PANTHER" id="PTHR10359:SF19">
    <property type="entry name" value="DNA REPAIR GLYCOSYLASE MJ1434-RELATED"/>
    <property type="match status" value="1"/>
</dbReference>
<organism evidence="6">
    <name type="scientific">human gut metagenome</name>
    <dbReference type="NCBI Taxonomy" id="408170"/>
    <lineage>
        <taxon>unclassified sequences</taxon>
        <taxon>metagenomes</taxon>
        <taxon>organismal metagenomes</taxon>
    </lineage>
</organism>
<dbReference type="GO" id="GO:0006284">
    <property type="term" value="P:base-excision repair"/>
    <property type="evidence" value="ECO:0007669"/>
    <property type="project" value="InterPro"/>
</dbReference>
<dbReference type="SUPFAM" id="SSF48150">
    <property type="entry name" value="DNA-glycosylase"/>
    <property type="match status" value="1"/>
</dbReference>
<keyword evidence="3" id="KW-0408">Iron</keyword>